<protein>
    <submittedName>
        <fullName evidence="1">Uncharacterized protein</fullName>
    </submittedName>
</protein>
<proteinExistence type="predicted"/>
<dbReference type="RefSeq" id="WP_345137673.1">
    <property type="nucleotide sequence ID" value="NZ_BAABAT010000042.1"/>
</dbReference>
<comment type="caution">
    <text evidence="1">The sequence shown here is derived from an EMBL/GenBank/DDBJ whole genome shotgun (WGS) entry which is preliminary data.</text>
</comment>
<keyword evidence="2" id="KW-1185">Reference proteome</keyword>
<name>A0ABP8DPH4_9ACTN</name>
<reference evidence="2" key="1">
    <citation type="journal article" date="2019" name="Int. J. Syst. Evol. Microbiol.">
        <title>The Global Catalogue of Microorganisms (GCM) 10K type strain sequencing project: providing services to taxonomists for standard genome sequencing and annotation.</title>
        <authorList>
            <consortium name="The Broad Institute Genomics Platform"/>
            <consortium name="The Broad Institute Genome Sequencing Center for Infectious Disease"/>
            <person name="Wu L."/>
            <person name="Ma J."/>
        </authorList>
    </citation>
    <scope>NUCLEOTIDE SEQUENCE [LARGE SCALE GENOMIC DNA]</scope>
    <source>
        <strain evidence="2">JCM 17441</strain>
    </source>
</reference>
<gene>
    <name evidence="1" type="ORF">GCM10022255_090730</name>
</gene>
<evidence type="ECO:0000313" key="2">
    <source>
        <dbReference type="Proteomes" id="UP001500620"/>
    </source>
</evidence>
<dbReference type="EMBL" id="BAABAT010000042">
    <property type="protein sequence ID" value="GAA4260773.1"/>
    <property type="molecule type" value="Genomic_DNA"/>
</dbReference>
<sequence>MTSEPTRLAQKVADAVAELAACLATGVRIDPGRVIAPLMASMGPLHNIAGDLGRTAASVDEEAVAAAQRAAEHFLRARGELGRAMARLPLEKPRGTLYGRLRQPDDVD</sequence>
<dbReference type="Proteomes" id="UP001500620">
    <property type="component" value="Unassembled WGS sequence"/>
</dbReference>
<evidence type="ECO:0000313" key="1">
    <source>
        <dbReference type="EMBL" id="GAA4260773.1"/>
    </source>
</evidence>
<organism evidence="1 2">
    <name type="scientific">Dactylosporangium darangshiense</name>
    <dbReference type="NCBI Taxonomy" id="579108"/>
    <lineage>
        <taxon>Bacteria</taxon>
        <taxon>Bacillati</taxon>
        <taxon>Actinomycetota</taxon>
        <taxon>Actinomycetes</taxon>
        <taxon>Micromonosporales</taxon>
        <taxon>Micromonosporaceae</taxon>
        <taxon>Dactylosporangium</taxon>
    </lineage>
</organism>
<accession>A0ABP8DPH4</accession>